<name>A0A7J5ZTT6_AMEME</name>
<dbReference type="Proteomes" id="UP000593565">
    <property type="component" value="Unassembled WGS sequence"/>
</dbReference>
<sequence length="83" mass="9532">LGGSDASHSREESERERESERARHGEKFRVTSESLRGRGKKRKESCKKKKILSFYGCTRANERMRVSTRSQTRFVLSVSVPVS</sequence>
<gene>
    <name evidence="2" type="ORF">AMELA_G00265230</name>
</gene>
<feature type="region of interest" description="Disordered" evidence="1">
    <location>
        <begin position="1"/>
        <end position="44"/>
    </location>
</feature>
<evidence type="ECO:0000313" key="3">
    <source>
        <dbReference type="Proteomes" id="UP000593565"/>
    </source>
</evidence>
<dbReference type="AlphaFoldDB" id="A0A7J5ZTT6"/>
<evidence type="ECO:0000256" key="1">
    <source>
        <dbReference type="SAM" id="MobiDB-lite"/>
    </source>
</evidence>
<organism evidence="2 3">
    <name type="scientific">Ameiurus melas</name>
    <name type="common">Black bullhead</name>
    <name type="synonym">Silurus melas</name>
    <dbReference type="NCBI Taxonomy" id="219545"/>
    <lineage>
        <taxon>Eukaryota</taxon>
        <taxon>Metazoa</taxon>
        <taxon>Chordata</taxon>
        <taxon>Craniata</taxon>
        <taxon>Vertebrata</taxon>
        <taxon>Euteleostomi</taxon>
        <taxon>Actinopterygii</taxon>
        <taxon>Neopterygii</taxon>
        <taxon>Teleostei</taxon>
        <taxon>Ostariophysi</taxon>
        <taxon>Siluriformes</taxon>
        <taxon>Ictaluridae</taxon>
        <taxon>Ameiurus</taxon>
    </lineage>
</organism>
<feature type="compositionally biased region" description="Basic and acidic residues" evidence="1">
    <location>
        <begin position="7"/>
        <end position="30"/>
    </location>
</feature>
<reference evidence="2 3" key="1">
    <citation type="submission" date="2020-02" db="EMBL/GenBank/DDBJ databases">
        <title>A chromosome-scale genome assembly of the black bullhead catfish (Ameiurus melas).</title>
        <authorList>
            <person name="Wen M."/>
            <person name="Zham M."/>
            <person name="Cabau C."/>
            <person name="Klopp C."/>
            <person name="Donnadieu C."/>
            <person name="Roques C."/>
            <person name="Bouchez O."/>
            <person name="Lampietro C."/>
            <person name="Jouanno E."/>
            <person name="Herpin A."/>
            <person name="Louis A."/>
            <person name="Berthelot C."/>
            <person name="Parey E."/>
            <person name="Roest-Crollius H."/>
            <person name="Braasch I."/>
            <person name="Postlethwait J."/>
            <person name="Robinson-Rechavi M."/>
            <person name="Echchiki A."/>
            <person name="Begum T."/>
            <person name="Montfort J."/>
            <person name="Schartl M."/>
            <person name="Bobe J."/>
            <person name="Guiguen Y."/>
        </authorList>
    </citation>
    <scope>NUCLEOTIDE SEQUENCE [LARGE SCALE GENOMIC DNA]</scope>
    <source>
        <strain evidence="2">M_S1</strain>
        <tissue evidence="2">Blood</tissue>
    </source>
</reference>
<accession>A0A7J5ZTT6</accession>
<evidence type="ECO:0000313" key="2">
    <source>
        <dbReference type="EMBL" id="KAF4072648.1"/>
    </source>
</evidence>
<comment type="caution">
    <text evidence="2">The sequence shown here is derived from an EMBL/GenBank/DDBJ whole genome shotgun (WGS) entry which is preliminary data.</text>
</comment>
<dbReference type="EMBL" id="JAAGNN010000025">
    <property type="protein sequence ID" value="KAF4072648.1"/>
    <property type="molecule type" value="Genomic_DNA"/>
</dbReference>
<keyword evidence="3" id="KW-1185">Reference proteome</keyword>
<feature type="non-terminal residue" evidence="2">
    <location>
        <position position="1"/>
    </location>
</feature>
<proteinExistence type="predicted"/>
<protein>
    <submittedName>
        <fullName evidence="2">Uncharacterized protein</fullName>
    </submittedName>
</protein>